<accession>A0A409VPA0</accession>
<name>A0A409VPA0_9AGAR</name>
<comment type="caution">
    <text evidence="1">The sequence shown here is derived from an EMBL/GenBank/DDBJ whole genome shotgun (WGS) entry which is preliminary data.</text>
</comment>
<sequence>MTASIENGNRSDNLDKLLIGGFESDRGACKIVDGNPCSVCRELDEVDELAKALLRRRTAVKRRFNETHDPITSLLPVEIVSLIFAIVVDLTRDPFESWTFGFENRPVHHRFAKADCSVPLVLSAVCKSWREVAFATPRLWTKVDIFVYSEDKVPVLCELTRQWLDRSRQFPLILSLYHDYWRVNADPPSGNEDSDTEDESDEKEEFKKMVGLLLPLFDVVRASAPRWQALRLAMHWEFYPLLFGDVRCLPNLKSLRIICTDCEWGRIVPLETPSLGELIMGGEPFPLYNMPIQWDNVTSITWNTSSVDEILELLRLAEKLQTGIFPDAISNRMEHDLEPVIHHSLKKLEVHIRIGRGIVREEGFANDFFDCLKVPSLECFTLTASPDDVDPDVAFLVNFLSSCRETLKTFALSAPPDYFINADQLVEVLQSIPSTRSLLLHVSWEGVKKDSENLWITDAFFGHFNPTRDQHTLLPNLCNLEITSDCSFDWLTVQAMIEVLYERSRAEIAQSLLVSDSSLDNRVNIRINLTSTTEKDFIPLYRLVPLVDGRWSDKMSIQILDQSSGKDFVVVSAFHHLGSFAQMNASNEEITSVGTYNFGRLF</sequence>
<reference evidence="1 2" key="1">
    <citation type="journal article" date="2018" name="Evol. Lett.">
        <title>Horizontal gene cluster transfer increased hallucinogenic mushroom diversity.</title>
        <authorList>
            <person name="Reynolds H.T."/>
            <person name="Vijayakumar V."/>
            <person name="Gluck-Thaler E."/>
            <person name="Korotkin H.B."/>
            <person name="Matheny P.B."/>
            <person name="Slot J.C."/>
        </authorList>
    </citation>
    <scope>NUCLEOTIDE SEQUENCE [LARGE SCALE GENOMIC DNA]</scope>
    <source>
        <strain evidence="1 2">SRW20</strain>
    </source>
</reference>
<evidence type="ECO:0000313" key="2">
    <source>
        <dbReference type="Proteomes" id="UP000284706"/>
    </source>
</evidence>
<dbReference type="Proteomes" id="UP000284706">
    <property type="component" value="Unassembled WGS sequence"/>
</dbReference>
<keyword evidence="2" id="KW-1185">Reference proteome</keyword>
<dbReference type="InParanoid" id="A0A409VPA0"/>
<proteinExistence type="predicted"/>
<protein>
    <submittedName>
        <fullName evidence="1">Uncharacterized protein</fullName>
    </submittedName>
</protein>
<organism evidence="1 2">
    <name type="scientific">Gymnopilus dilepis</name>
    <dbReference type="NCBI Taxonomy" id="231916"/>
    <lineage>
        <taxon>Eukaryota</taxon>
        <taxon>Fungi</taxon>
        <taxon>Dikarya</taxon>
        <taxon>Basidiomycota</taxon>
        <taxon>Agaricomycotina</taxon>
        <taxon>Agaricomycetes</taxon>
        <taxon>Agaricomycetidae</taxon>
        <taxon>Agaricales</taxon>
        <taxon>Agaricineae</taxon>
        <taxon>Hymenogastraceae</taxon>
        <taxon>Gymnopilus</taxon>
    </lineage>
</organism>
<dbReference type="AlphaFoldDB" id="A0A409VPA0"/>
<dbReference type="OrthoDB" id="3016965at2759"/>
<gene>
    <name evidence="1" type="ORF">CVT26_007352</name>
</gene>
<dbReference type="EMBL" id="NHYE01005603">
    <property type="protein sequence ID" value="PPQ68067.1"/>
    <property type="molecule type" value="Genomic_DNA"/>
</dbReference>
<evidence type="ECO:0000313" key="1">
    <source>
        <dbReference type="EMBL" id="PPQ68067.1"/>
    </source>
</evidence>